<evidence type="ECO:0000313" key="1">
    <source>
        <dbReference type="EMBL" id="KAL1268670.1"/>
    </source>
</evidence>
<protein>
    <submittedName>
        <fullName evidence="1">Uncharacterized protein</fullName>
    </submittedName>
</protein>
<proteinExistence type="predicted"/>
<dbReference type="InterPro" id="IPR012337">
    <property type="entry name" value="RNaseH-like_sf"/>
</dbReference>
<accession>A0ABR3MVJ4</accession>
<keyword evidence="2" id="KW-1185">Reference proteome</keyword>
<sequence>MDLETKNDPFTSTIERLTERFTSIEDQLADLGQRSTPVVEPGYMIGVDLMGPFPRSAKQNEHLVTVDYCSKWVELFPLRKAKAPQITRILVEEIFTR</sequence>
<name>A0ABR3MVJ4_9TELE</name>
<organism evidence="1 2">
    <name type="scientific">Cirrhinus molitorella</name>
    <name type="common">mud carp</name>
    <dbReference type="NCBI Taxonomy" id="172907"/>
    <lineage>
        <taxon>Eukaryota</taxon>
        <taxon>Metazoa</taxon>
        <taxon>Chordata</taxon>
        <taxon>Craniata</taxon>
        <taxon>Vertebrata</taxon>
        <taxon>Euteleostomi</taxon>
        <taxon>Actinopterygii</taxon>
        <taxon>Neopterygii</taxon>
        <taxon>Teleostei</taxon>
        <taxon>Ostariophysi</taxon>
        <taxon>Cypriniformes</taxon>
        <taxon>Cyprinidae</taxon>
        <taxon>Labeoninae</taxon>
        <taxon>Labeonini</taxon>
        <taxon>Cirrhinus</taxon>
    </lineage>
</organism>
<comment type="caution">
    <text evidence="1">The sequence shown here is derived from an EMBL/GenBank/DDBJ whole genome shotgun (WGS) entry which is preliminary data.</text>
</comment>
<evidence type="ECO:0000313" key="2">
    <source>
        <dbReference type="Proteomes" id="UP001558613"/>
    </source>
</evidence>
<dbReference type="EMBL" id="JAYMGO010000009">
    <property type="protein sequence ID" value="KAL1268670.1"/>
    <property type="molecule type" value="Genomic_DNA"/>
</dbReference>
<reference evidence="1 2" key="1">
    <citation type="submission" date="2023-09" db="EMBL/GenBank/DDBJ databases">
        <authorList>
            <person name="Wang M."/>
        </authorList>
    </citation>
    <scope>NUCLEOTIDE SEQUENCE [LARGE SCALE GENOMIC DNA]</scope>
    <source>
        <strain evidence="1">GT-2023</strain>
        <tissue evidence="1">Liver</tissue>
    </source>
</reference>
<dbReference type="SUPFAM" id="SSF53098">
    <property type="entry name" value="Ribonuclease H-like"/>
    <property type="match status" value="1"/>
</dbReference>
<dbReference type="Proteomes" id="UP001558613">
    <property type="component" value="Unassembled WGS sequence"/>
</dbReference>
<gene>
    <name evidence="1" type="ORF">QQF64_034033</name>
</gene>
<dbReference type="Gene3D" id="3.30.420.10">
    <property type="entry name" value="Ribonuclease H-like superfamily/Ribonuclease H"/>
    <property type="match status" value="1"/>
</dbReference>
<dbReference type="InterPro" id="IPR036397">
    <property type="entry name" value="RNaseH_sf"/>
</dbReference>